<reference evidence="6 7" key="1">
    <citation type="submission" date="2017-03" db="EMBL/GenBank/DDBJ databases">
        <title>Paenibacillus larvae genome sequencing.</title>
        <authorList>
            <person name="Dingman D.W."/>
        </authorList>
    </citation>
    <scope>NUCLEOTIDE SEQUENCE [LARGE SCALE GENOMIC DNA]</scope>
    <source>
        <strain evidence="6 7">SAG 10367</strain>
    </source>
</reference>
<keyword evidence="2 5" id="KW-0808">Transferase</keyword>
<keyword evidence="1 5" id="KW-0328">Glycosyltransferase</keyword>
<comment type="pathway">
    <text evidence="5">Cell wall biogenesis; teichoic acid biosynthesis.</text>
</comment>
<keyword evidence="4 5" id="KW-0961">Cell wall biogenesis/degradation</keyword>
<sequence length="246" mass="27816">MNKVRILDIPFSNLSMDETVNALHARLNGGESRLFHLITANPEIVMAARKDAGLKTILEEADMITADGIGVVKAAKWFGENIPERVTGYDLLLRLLELGNLENWSFYFLGADEETNRKAVETIQQQYPGVIIAGRQHGFFKPEDESRILEEIAEARPTFLIIALGAPRAEKWIYTHKSKLPVQLAVGVGGSLDVIAGKVKRAPAIWQKLNLEWMYRLLSQPSRWRRQLVLPLFVLTCLKERKKSRA</sequence>
<evidence type="ECO:0000256" key="5">
    <source>
        <dbReference type="HAMAP-Rule" id="MF_02070"/>
    </source>
</evidence>
<evidence type="ECO:0000313" key="7">
    <source>
        <dbReference type="Proteomes" id="UP000192727"/>
    </source>
</evidence>
<evidence type="ECO:0000313" key="6">
    <source>
        <dbReference type="EMBL" id="ARF69283.1"/>
    </source>
</evidence>
<dbReference type="GO" id="GO:0047244">
    <property type="term" value="F:N-acetylglucosaminyldiphosphoundecaprenol N-acetyl-beta-D-mannosaminyltransferase activity"/>
    <property type="evidence" value="ECO:0007669"/>
    <property type="project" value="UniProtKB-UniRule"/>
</dbReference>
<dbReference type="HAMAP" id="MF_02070">
    <property type="entry name" value="TagA_TarA"/>
    <property type="match status" value="1"/>
</dbReference>
<dbReference type="NCBIfam" id="TIGR00696">
    <property type="entry name" value="wecG_tagA_cpsF"/>
    <property type="match status" value="1"/>
</dbReference>
<dbReference type="InterPro" id="IPR004629">
    <property type="entry name" value="WecG_TagA_CpsF"/>
</dbReference>
<evidence type="ECO:0000256" key="2">
    <source>
        <dbReference type="ARBA" id="ARBA00022679"/>
    </source>
</evidence>
<dbReference type="PANTHER" id="PTHR34136">
    <property type="match status" value="1"/>
</dbReference>
<dbReference type="EMBL" id="CP020557">
    <property type="protein sequence ID" value="ARF69283.1"/>
    <property type="molecule type" value="Genomic_DNA"/>
</dbReference>
<dbReference type="CDD" id="cd06533">
    <property type="entry name" value="Glyco_transf_WecG_TagA"/>
    <property type="match status" value="1"/>
</dbReference>
<dbReference type="Proteomes" id="UP000192727">
    <property type="component" value="Chromosome"/>
</dbReference>
<evidence type="ECO:0000256" key="4">
    <source>
        <dbReference type="ARBA" id="ARBA00023316"/>
    </source>
</evidence>
<organism evidence="6 7">
    <name type="scientific">Paenibacillus larvae subsp. pulvifaciens</name>
    <dbReference type="NCBI Taxonomy" id="1477"/>
    <lineage>
        <taxon>Bacteria</taxon>
        <taxon>Bacillati</taxon>
        <taxon>Bacillota</taxon>
        <taxon>Bacilli</taxon>
        <taxon>Bacillales</taxon>
        <taxon>Paenibacillaceae</taxon>
        <taxon>Paenibacillus</taxon>
    </lineage>
</organism>
<comment type="catalytic activity">
    <reaction evidence="5">
        <text>UDP-N-acetyl-alpha-D-mannosamine + N-acetyl-alpha-D-glucosaminyl-di-trans,octa-cis-undecaprenyl diphosphate = N-acetyl-beta-D-mannosaminyl-(1-&gt;4)-N-acetyl-alpha-D-glucosaminyl di-trans,octa-cis-undecaprenyl diphosphate + UDP + H(+)</text>
        <dbReference type="Rhea" id="RHEA:16053"/>
        <dbReference type="ChEBI" id="CHEBI:15378"/>
        <dbReference type="ChEBI" id="CHEBI:58223"/>
        <dbReference type="ChEBI" id="CHEBI:62959"/>
        <dbReference type="ChEBI" id="CHEBI:68623"/>
        <dbReference type="ChEBI" id="CHEBI:132210"/>
        <dbReference type="EC" id="2.4.1.187"/>
    </reaction>
</comment>
<accession>A0A1V0UVL3</accession>
<evidence type="ECO:0000256" key="3">
    <source>
        <dbReference type="ARBA" id="ARBA00022944"/>
    </source>
</evidence>
<dbReference type="UniPathway" id="UPA00632"/>
<dbReference type="PANTHER" id="PTHR34136:SF1">
    <property type="entry name" value="UDP-N-ACETYL-D-MANNOSAMINURONIC ACID TRANSFERASE"/>
    <property type="match status" value="1"/>
</dbReference>
<evidence type="ECO:0000256" key="1">
    <source>
        <dbReference type="ARBA" id="ARBA00022676"/>
    </source>
</evidence>
<dbReference type="EC" id="2.4.1.187" evidence="5"/>
<comment type="similarity">
    <text evidence="5">Belongs to the glycosyltransferase 26 family. TagA/TarA subfamily.</text>
</comment>
<dbReference type="RefSeq" id="WP_083041018.1">
    <property type="nucleotide sequence ID" value="NZ_CP020557.1"/>
</dbReference>
<comment type="function">
    <text evidence="5">Catalyzes the conversion of GlcNAc-PP-undecaprenol into ManNAc-GlcNAc-PP-undecaprenol, the first committed lipid intermediate in the de novo synthesis of teichoic acid.</text>
</comment>
<dbReference type="Pfam" id="PF03808">
    <property type="entry name" value="Glyco_tran_WecG"/>
    <property type="match status" value="1"/>
</dbReference>
<gene>
    <name evidence="6" type="ORF">B7C51_17865</name>
</gene>
<protein>
    <recommendedName>
        <fullName evidence="5">N-acetylglucosaminyldiphosphoundecaprenol N-acetyl-beta-D-mannosaminyltransferase</fullName>
        <ecNumber evidence="5">2.4.1.187</ecNumber>
    </recommendedName>
    <alternativeName>
        <fullName evidence="5">N-acetylmannosaminyltransferase</fullName>
    </alternativeName>
    <alternativeName>
        <fullName evidence="5">UDP-N-acetylmannosamine transferase</fullName>
    </alternativeName>
    <alternativeName>
        <fullName evidence="5">UDP-N-acetylmannosamine:N-acetylglucosaminyl pyrophosphorylundecaprenol N-acetylmannosaminyltransferase</fullName>
    </alternativeName>
</protein>
<dbReference type="AlphaFoldDB" id="A0A1V0UVL3"/>
<dbReference type="GO" id="GO:0071555">
    <property type="term" value="P:cell wall organization"/>
    <property type="evidence" value="ECO:0007669"/>
    <property type="project" value="UniProtKB-KW"/>
</dbReference>
<proteinExistence type="inferred from homology"/>
<dbReference type="InterPro" id="IPR034714">
    <property type="entry name" value="TagA_TarA"/>
</dbReference>
<keyword evidence="3 5" id="KW-0777">Teichoic acid biosynthesis</keyword>
<dbReference type="GO" id="GO:0019350">
    <property type="term" value="P:teichoic acid biosynthetic process"/>
    <property type="evidence" value="ECO:0007669"/>
    <property type="project" value="UniProtKB-UniRule"/>
</dbReference>
<name>A0A1V0UVL3_9BACL</name>